<dbReference type="EMBL" id="SNWM01000005">
    <property type="protein sequence ID" value="TDO20156.1"/>
    <property type="molecule type" value="Genomic_DNA"/>
</dbReference>
<dbReference type="Gene3D" id="3.30.9.10">
    <property type="entry name" value="D-Amino Acid Oxidase, subunit A, domain 2"/>
    <property type="match status" value="1"/>
</dbReference>
<feature type="domain" description="Rieske" evidence="6">
    <location>
        <begin position="424"/>
        <end position="511"/>
    </location>
</feature>
<dbReference type="PROSITE" id="PS51296">
    <property type="entry name" value="RIESKE"/>
    <property type="match status" value="1"/>
</dbReference>
<gene>
    <name evidence="7" type="ORF">CLV32_3915</name>
</gene>
<keyword evidence="5" id="KW-1015">Disulfide bond</keyword>
<evidence type="ECO:0000313" key="8">
    <source>
        <dbReference type="Proteomes" id="UP000295499"/>
    </source>
</evidence>
<dbReference type="Pfam" id="PF00355">
    <property type="entry name" value="Rieske"/>
    <property type="match status" value="1"/>
</dbReference>
<dbReference type="OrthoDB" id="9767869at2"/>
<evidence type="ECO:0000256" key="4">
    <source>
        <dbReference type="ARBA" id="ARBA00023014"/>
    </source>
</evidence>
<keyword evidence="4" id="KW-0411">Iron-sulfur</keyword>
<organism evidence="7 8">
    <name type="scientific">Pedobacter duraquae</name>
    <dbReference type="NCBI Taxonomy" id="425511"/>
    <lineage>
        <taxon>Bacteria</taxon>
        <taxon>Pseudomonadati</taxon>
        <taxon>Bacteroidota</taxon>
        <taxon>Sphingobacteriia</taxon>
        <taxon>Sphingobacteriales</taxon>
        <taxon>Sphingobacteriaceae</taxon>
        <taxon>Pedobacter</taxon>
    </lineage>
</organism>
<keyword evidence="2" id="KW-0479">Metal-binding</keyword>
<evidence type="ECO:0000313" key="7">
    <source>
        <dbReference type="EMBL" id="TDO20156.1"/>
    </source>
</evidence>
<dbReference type="PRINTS" id="PR00162">
    <property type="entry name" value="RIESKE"/>
</dbReference>
<protein>
    <submittedName>
        <fullName evidence="7">Glycine/D-amino acid oxidase-like deaminating enzyme</fullName>
    </submittedName>
</protein>
<dbReference type="InterPro" id="IPR036922">
    <property type="entry name" value="Rieske_2Fe-2S_sf"/>
</dbReference>
<keyword evidence="8" id="KW-1185">Reference proteome</keyword>
<dbReference type="SUPFAM" id="SSF51905">
    <property type="entry name" value="FAD/NAD(P)-binding domain"/>
    <property type="match status" value="1"/>
</dbReference>
<evidence type="ECO:0000256" key="2">
    <source>
        <dbReference type="ARBA" id="ARBA00022723"/>
    </source>
</evidence>
<comment type="caution">
    <text evidence="7">The sequence shown here is derived from an EMBL/GenBank/DDBJ whole genome shotgun (WGS) entry which is preliminary data.</text>
</comment>
<dbReference type="GO" id="GO:0016020">
    <property type="term" value="C:membrane"/>
    <property type="evidence" value="ECO:0007669"/>
    <property type="project" value="InterPro"/>
</dbReference>
<dbReference type="PANTHER" id="PTHR13847:SF281">
    <property type="entry name" value="FAD DEPENDENT OXIDOREDUCTASE DOMAIN-CONTAINING PROTEIN"/>
    <property type="match status" value="1"/>
</dbReference>
<evidence type="ECO:0000256" key="1">
    <source>
        <dbReference type="ARBA" id="ARBA00022714"/>
    </source>
</evidence>
<dbReference type="GO" id="GO:0051537">
    <property type="term" value="F:2 iron, 2 sulfur cluster binding"/>
    <property type="evidence" value="ECO:0007669"/>
    <property type="project" value="UniProtKB-KW"/>
</dbReference>
<dbReference type="Gene3D" id="3.50.50.60">
    <property type="entry name" value="FAD/NAD(P)-binding domain"/>
    <property type="match status" value="1"/>
</dbReference>
<dbReference type="InterPro" id="IPR036188">
    <property type="entry name" value="FAD/NAD-bd_sf"/>
</dbReference>
<reference evidence="7 8" key="1">
    <citation type="submission" date="2019-03" db="EMBL/GenBank/DDBJ databases">
        <title>Genomic Encyclopedia of Archaeal and Bacterial Type Strains, Phase II (KMG-II): from individual species to whole genera.</title>
        <authorList>
            <person name="Goeker M."/>
        </authorList>
    </citation>
    <scope>NUCLEOTIDE SEQUENCE [LARGE SCALE GENOMIC DNA]</scope>
    <source>
        <strain evidence="7 8">DSM 19034</strain>
    </source>
</reference>
<dbReference type="Proteomes" id="UP000295499">
    <property type="component" value="Unassembled WGS sequence"/>
</dbReference>
<evidence type="ECO:0000256" key="5">
    <source>
        <dbReference type="ARBA" id="ARBA00023157"/>
    </source>
</evidence>
<dbReference type="GO" id="GO:0046872">
    <property type="term" value="F:metal ion binding"/>
    <property type="evidence" value="ECO:0007669"/>
    <property type="project" value="UniProtKB-KW"/>
</dbReference>
<dbReference type="AlphaFoldDB" id="A0A4R6IEI6"/>
<dbReference type="RefSeq" id="WP_133558502.1">
    <property type="nucleotide sequence ID" value="NZ_SNWM01000005.1"/>
</dbReference>
<proteinExistence type="predicted"/>
<name>A0A4R6IEI6_9SPHI</name>
<keyword evidence="3" id="KW-0408">Iron</keyword>
<dbReference type="SUPFAM" id="SSF50022">
    <property type="entry name" value="ISP domain"/>
    <property type="match status" value="1"/>
</dbReference>
<dbReference type="Pfam" id="PF01266">
    <property type="entry name" value="DAO"/>
    <property type="match status" value="1"/>
</dbReference>
<dbReference type="PANTHER" id="PTHR13847">
    <property type="entry name" value="SARCOSINE DEHYDROGENASE-RELATED"/>
    <property type="match status" value="1"/>
</dbReference>
<keyword evidence="1" id="KW-0001">2Fe-2S</keyword>
<evidence type="ECO:0000259" key="6">
    <source>
        <dbReference type="PROSITE" id="PS51296"/>
    </source>
</evidence>
<sequence>MEQKQINLRDGDCVSLWQSEVVSSYSDSALDIAKIFDVVIVGAGITGLTTAILLQQQGKKCILLDGNGVGFGTTGGTTAHLNTFFDTTYPEVEKDFGDGEARLFAEAGKEGIDTIQELTRTYGIACDLEYREGILYSETEKETKQLLEILEASRRAGVDAVETRDNGIPVEMQFAVSFKDQAQFHPLKYCKGLLQEFIDLGGVILDQAFVSEVSSQDDLQIAHVGEQRIAGKSLVYATHVPPGVTIFNFECAAYRSYVLGIKLKNGDYPEALVYDMQEPYHYFRTHEIEGQPYLILGGEDHKTGHENPEQAFKALEDYTRKYYYVESVDYKWSSQYYVPSDGLPFIGLIPGESNTYVATGYNGNGMMLGTIAGKLISDLILGKENKYQKLFSPSRIKPVAGFSEFIKENADVAYHFVADRFAAEDIDSFKDLAAGTGAVVDYKGDQLAVYKDDQGKITALNPTCTHAGCTVKFNAEEKSWDCPCHGGRFDLQGQVISGPPRKNLVGKNVIN</sequence>
<accession>A0A4R6IEI6</accession>
<dbReference type="InterPro" id="IPR006076">
    <property type="entry name" value="FAD-dep_OxRdtase"/>
</dbReference>
<dbReference type="InterPro" id="IPR005805">
    <property type="entry name" value="Rieske_Fe-S_prot_C"/>
</dbReference>
<dbReference type="InterPro" id="IPR017941">
    <property type="entry name" value="Rieske_2Fe-2S"/>
</dbReference>
<evidence type="ECO:0000256" key="3">
    <source>
        <dbReference type="ARBA" id="ARBA00023004"/>
    </source>
</evidence>
<dbReference type="Gene3D" id="2.102.10.10">
    <property type="entry name" value="Rieske [2Fe-2S] iron-sulphur domain"/>
    <property type="match status" value="1"/>
</dbReference>
<dbReference type="GO" id="GO:0005737">
    <property type="term" value="C:cytoplasm"/>
    <property type="evidence" value="ECO:0007669"/>
    <property type="project" value="TreeGrafter"/>
</dbReference>